<sequence length="94" mass="10969">MQLIDSLTREEAINQYRVEQATSDFLRSQLAEMREQIEKLEKQLTEATHTIELRGAANMRLCEDYEQLRKENEQLRRELEAIGAGGVEMMGARR</sequence>
<accession>A0A2R4XPB5</accession>
<name>A0A2R4XPB5_9BURK</name>
<dbReference type="Proteomes" id="UP000244571">
    <property type="component" value="Chromosome"/>
</dbReference>
<protein>
    <submittedName>
        <fullName evidence="2">Uncharacterized protein</fullName>
    </submittedName>
</protein>
<evidence type="ECO:0000313" key="3">
    <source>
        <dbReference type="Proteomes" id="UP000244571"/>
    </source>
</evidence>
<keyword evidence="1" id="KW-0175">Coiled coil</keyword>
<keyword evidence="3" id="KW-1185">Reference proteome</keyword>
<dbReference type="RefSeq" id="WP_108622975.1">
    <property type="nucleotide sequence ID" value="NZ_CP028901.1"/>
</dbReference>
<organism evidence="2 3">
    <name type="scientific">Orrella marina</name>
    <dbReference type="NCBI Taxonomy" id="2163011"/>
    <lineage>
        <taxon>Bacteria</taxon>
        <taxon>Pseudomonadati</taxon>
        <taxon>Pseudomonadota</taxon>
        <taxon>Betaproteobacteria</taxon>
        <taxon>Burkholderiales</taxon>
        <taxon>Alcaligenaceae</taxon>
        <taxon>Orrella</taxon>
    </lineage>
</organism>
<evidence type="ECO:0000313" key="2">
    <source>
        <dbReference type="EMBL" id="AWB35519.1"/>
    </source>
</evidence>
<reference evidence="2 3" key="1">
    <citation type="submission" date="2018-04" db="EMBL/GenBank/DDBJ databases">
        <title>Bordetella sp. HZ20 isolated from seawater.</title>
        <authorList>
            <person name="Sun C."/>
        </authorList>
    </citation>
    <scope>NUCLEOTIDE SEQUENCE [LARGE SCALE GENOMIC DNA]</scope>
    <source>
        <strain evidence="2 3">HZ20</strain>
    </source>
</reference>
<dbReference type="KEGG" id="boz:DBV39_19195"/>
<evidence type="ECO:0000256" key="1">
    <source>
        <dbReference type="SAM" id="Coils"/>
    </source>
</evidence>
<gene>
    <name evidence="2" type="ORF">DBV39_19195</name>
</gene>
<dbReference type="AlphaFoldDB" id="A0A2R4XPB5"/>
<dbReference type="EMBL" id="CP028901">
    <property type="protein sequence ID" value="AWB35519.1"/>
    <property type="molecule type" value="Genomic_DNA"/>
</dbReference>
<feature type="coiled-coil region" evidence="1">
    <location>
        <begin position="23"/>
        <end position="85"/>
    </location>
</feature>
<proteinExistence type="predicted"/>